<comment type="caution">
    <text evidence="2">The sequence shown here is derived from an EMBL/GenBank/DDBJ whole genome shotgun (WGS) entry which is preliminary data.</text>
</comment>
<dbReference type="AlphaFoldDB" id="A0A2K1NX83"/>
<sequence>MTTVFEPHCMVCEKPIVFGELICHNCRGNLYSPSLSEGDFKVYHYGKYQYPLSNLIIEFKYHSHPKIASLLGNMLAKFFIDLKFPELNYTVSYVPSNYSSIYEKGFVPAHLIAQHFSDLLGFPLINLFSSKTHKRQAQLNYRKRNENVKNKIKLLQTPPKNIIIIDDVYTTGASMNEAGNLLINKCDVLIGITVAKAYRYSLNNSL</sequence>
<dbReference type="RefSeq" id="WP_103067559.1">
    <property type="nucleotide sequence ID" value="NZ_AZRL01000022.1"/>
</dbReference>
<name>A0A2K1NX83_9BACT</name>
<comment type="similarity">
    <text evidence="1">Belongs to the ComF/GntX family.</text>
</comment>
<dbReference type="Gene3D" id="3.40.50.2020">
    <property type="match status" value="1"/>
</dbReference>
<dbReference type="PANTHER" id="PTHR47505">
    <property type="entry name" value="DNA UTILIZATION PROTEIN YHGH"/>
    <property type="match status" value="1"/>
</dbReference>
<proteinExistence type="inferred from homology"/>
<dbReference type="PANTHER" id="PTHR47505:SF1">
    <property type="entry name" value="DNA UTILIZATION PROTEIN YHGH"/>
    <property type="match status" value="1"/>
</dbReference>
<evidence type="ECO:0000313" key="2">
    <source>
        <dbReference type="EMBL" id="PNR95134.1"/>
    </source>
</evidence>
<evidence type="ECO:0000313" key="3">
    <source>
        <dbReference type="Proteomes" id="UP000236434"/>
    </source>
</evidence>
<protein>
    <recommendedName>
        <fullName evidence="4">Phosphoribosyltransferase</fullName>
    </recommendedName>
</protein>
<dbReference type="SUPFAM" id="SSF53271">
    <property type="entry name" value="PRTase-like"/>
    <property type="match status" value="1"/>
</dbReference>
<dbReference type="OrthoDB" id="9779910at2"/>
<organism evidence="2 3">
    <name type="scientific">Petrotoga olearia DSM 13574</name>
    <dbReference type="NCBI Taxonomy" id="1122955"/>
    <lineage>
        <taxon>Bacteria</taxon>
        <taxon>Thermotogati</taxon>
        <taxon>Thermotogota</taxon>
        <taxon>Thermotogae</taxon>
        <taxon>Petrotogales</taxon>
        <taxon>Petrotogaceae</taxon>
        <taxon>Petrotoga</taxon>
    </lineage>
</organism>
<evidence type="ECO:0008006" key="4">
    <source>
        <dbReference type="Google" id="ProtNLM"/>
    </source>
</evidence>
<dbReference type="InterPro" id="IPR000836">
    <property type="entry name" value="PRTase_dom"/>
</dbReference>
<reference evidence="2 3" key="1">
    <citation type="submission" date="2013-12" db="EMBL/GenBank/DDBJ databases">
        <title>Comparative genomics of Petrotoga isolates.</title>
        <authorList>
            <person name="Nesbo C.L."/>
            <person name="Charchuk R."/>
            <person name="Chow K."/>
        </authorList>
    </citation>
    <scope>NUCLEOTIDE SEQUENCE [LARGE SCALE GENOMIC DNA]</scope>
    <source>
        <strain evidence="2 3">DSM 13574</strain>
    </source>
</reference>
<dbReference type="CDD" id="cd06223">
    <property type="entry name" value="PRTases_typeI"/>
    <property type="match status" value="1"/>
</dbReference>
<dbReference type="InterPro" id="IPR029057">
    <property type="entry name" value="PRTase-like"/>
</dbReference>
<dbReference type="InterPro" id="IPR051910">
    <property type="entry name" value="ComF/GntX_DNA_util-trans"/>
</dbReference>
<evidence type="ECO:0000256" key="1">
    <source>
        <dbReference type="ARBA" id="ARBA00008007"/>
    </source>
</evidence>
<accession>A0A2K1NX83</accession>
<dbReference type="EMBL" id="AZRL01000022">
    <property type="protein sequence ID" value="PNR95134.1"/>
    <property type="molecule type" value="Genomic_DNA"/>
</dbReference>
<gene>
    <name evidence="2" type="ORF">X929_08540</name>
</gene>
<dbReference type="Proteomes" id="UP000236434">
    <property type="component" value="Unassembled WGS sequence"/>
</dbReference>